<evidence type="ECO:0000313" key="3">
    <source>
        <dbReference type="EMBL" id="SUS04821.1"/>
    </source>
</evidence>
<evidence type="ECO:0000259" key="2">
    <source>
        <dbReference type="Pfam" id="PF03787"/>
    </source>
</evidence>
<dbReference type="InterPro" id="IPR005537">
    <property type="entry name" value="RAMP_III_fam"/>
</dbReference>
<reference evidence="3" key="1">
    <citation type="submission" date="2018-07" db="EMBL/GenBank/DDBJ databases">
        <authorList>
            <person name="Quirk P.G."/>
            <person name="Krulwich T.A."/>
        </authorList>
    </citation>
    <scope>NUCLEOTIDE SEQUENCE</scope>
</reference>
<dbReference type="EMBL" id="UIDG01000057">
    <property type="protein sequence ID" value="SUS04821.1"/>
    <property type="molecule type" value="Genomic_DNA"/>
</dbReference>
<proteinExistence type="predicted"/>
<dbReference type="PANTHER" id="PTHR36700:SF1">
    <property type="entry name" value="CRISPR SYSTEM CMR SUBUNIT CMR4"/>
    <property type="match status" value="1"/>
</dbReference>
<sequence>MNAPEMTQSTTKQPNAHLIGYLAEQPLHPGTGQALGAIDQPVAREGGSKIPVIPGSSHKGSIKHAVTGGNDKDPFWALFGGTDNEGGVLFSDIRLILLPIRSSVGSYKWATCPYLLERLARDLKRTGYGCSFEVPAVPDDKVLTEGKTGGRIYLEELTFTIGGAVDETIRTELAKFIPADDPYGKVAARLEKQLLIMSDDDFAWFARYGLPIYARNVLEKETKKSRNLWYEEHLPADTLMYGIVAARGETDGKYADKENKIEGKSYNDFIERLKGDEQKKIDPLQYLQIGGDETVGRGFCRLHVVKGA</sequence>
<dbReference type="InterPro" id="IPR013410">
    <property type="entry name" value="CRISPR-assoc_RAMP_Cmr4"/>
</dbReference>
<dbReference type="AlphaFoldDB" id="A0A380TAL2"/>
<gene>
    <name evidence="3" type="ORF">DF3PB_150014</name>
</gene>
<dbReference type="PANTHER" id="PTHR36700">
    <property type="entry name" value="CRISPR SYSTEM CMR SUBUNIT CMR4"/>
    <property type="match status" value="1"/>
</dbReference>
<keyword evidence="1" id="KW-0051">Antiviral defense</keyword>
<organism evidence="3">
    <name type="scientific">metagenome</name>
    <dbReference type="NCBI Taxonomy" id="256318"/>
    <lineage>
        <taxon>unclassified sequences</taxon>
        <taxon>metagenomes</taxon>
    </lineage>
</organism>
<feature type="domain" description="CRISPR type III-associated protein" evidence="2">
    <location>
        <begin position="25"/>
        <end position="301"/>
    </location>
</feature>
<evidence type="ECO:0000256" key="1">
    <source>
        <dbReference type="ARBA" id="ARBA00023118"/>
    </source>
</evidence>
<dbReference type="Pfam" id="PF03787">
    <property type="entry name" value="RAMPs"/>
    <property type="match status" value="1"/>
</dbReference>
<name>A0A380TAL2_9ZZZZ</name>
<dbReference type="GO" id="GO:0051607">
    <property type="term" value="P:defense response to virus"/>
    <property type="evidence" value="ECO:0007669"/>
    <property type="project" value="UniProtKB-KW"/>
</dbReference>
<protein>
    <submittedName>
        <fullName evidence="3">CRISPR-associated RAMP protein, Cmr4 family</fullName>
    </submittedName>
</protein>
<accession>A0A380TAL2</accession>
<dbReference type="NCBIfam" id="TIGR02580">
    <property type="entry name" value="cas_RAMP_Cmr4"/>
    <property type="match status" value="1"/>
</dbReference>